<dbReference type="Proteomes" id="UP000054560">
    <property type="component" value="Unassembled WGS sequence"/>
</dbReference>
<dbReference type="EMBL" id="KQ241631">
    <property type="protein sequence ID" value="KNC86879.1"/>
    <property type="molecule type" value="Genomic_DNA"/>
</dbReference>
<proteinExistence type="predicted"/>
<evidence type="ECO:0000313" key="1">
    <source>
        <dbReference type="EMBL" id="KNC86879.1"/>
    </source>
</evidence>
<accession>A0A0L0GD94</accession>
<evidence type="ECO:0000313" key="2">
    <source>
        <dbReference type="Proteomes" id="UP000054560"/>
    </source>
</evidence>
<reference evidence="1 2" key="1">
    <citation type="submission" date="2011-02" db="EMBL/GenBank/DDBJ databases">
        <title>The Genome Sequence of Sphaeroforma arctica JP610.</title>
        <authorList>
            <consortium name="The Broad Institute Genome Sequencing Platform"/>
            <person name="Russ C."/>
            <person name="Cuomo C."/>
            <person name="Young S.K."/>
            <person name="Zeng Q."/>
            <person name="Gargeya S."/>
            <person name="Alvarado L."/>
            <person name="Berlin A."/>
            <person name="Chapman S.B."/>
            <person name="Chen Z."/>
            <person name="Freedman E."/>
            <person name="Gellesch M."/>
            <person name="Goldberg J."/>
            <person name="Griggs A."/>
            <person name="Gujja S."/>
            <person name="Heilman E."/>
            <person name="Heiman D."/>
            <person name="Howarth C."/>
            <person name="Mehta T."/>
            <person name="Neiman D."/>
            <person name="Pearson M."/>
            <person name="Roberts A."/>
            <person name="Saif S."/>
            <person name="Shea T."/>
            <person name="Shenoy N."/>
            <person name="Sisk P."/>
            <person name="Stolte C."/>
            <person name="Sykes S."/>
            <person name="White J."/>
            <person name="Yandava C."/>
            <person name="Burger G."/>
            <person name="Gray M.W."/>
            <person name="Holland P.W.H."/>
            <person name="King N."/>
            <person name="Lang F.B.F."/>
            <person name="Roger A.J."/>
            <person name="Ruiz-Trillo I."/>
            <person name="Haas B."/>
            <person name="Nusbaum C."/>
            <person name="Birren B."/>
        </authorList>
    </citation>
    <scope>NUCLEOTIDE SEQUENCE [LARGE SCALE GENOMIC DNA]</scope>
    <source>
        <strain evidence="1 2">JP610</strain>
    </source>
</reference>
<keyword evidence="2" id="KW-1185">Reference proteome</keyword>
<protein>
    <submittedName>
        <fullName evidence="1">Uncharacterized protein</fullName>
    </submittedName>
</protein>
<dbReference type="GeneID" id="25901478"/>
<dbReference type="AlphaFoldDB" id="A0A0L0GD94"/>
<sequence length="496" mass="55431">MEARQFALDSFSPKISIVTTKNLSDGCRCKWVFLNGCADRVQCINSLIVHGLVAKETQPRLDTPSTQAVDSHVFESASDILEPYSDRRKYVLSPMFESLSTSVPSSGFVVLVVAPCASIVTMPPVLNSIKSNLHRGNPCSPNTDTNYVVTVFASFAGIVQSIEYPDATSNICKINLLPLVDVTTMVMRFICALVDSSMHSIYSNQIQFLVRDAEREERMQAMISLRDQEQAEKDKAHASEIQGLKISLLSMNEQFNVKKVKTLENTEAILRVLTTPLPKLIKEKLKQDKFVKLSAIKKLKSDMPAVLDLLSYTKLLTGYLMNYTLTAVETLDYLHREGLEKYEKDTRLATIDTNKLCTFLTTLNNRRTNTFGSKCRVCKIFCTCEVNETTTRAPKATTLRLATGTNDALHSIVTDKILVKKTSANSSTNTTSRNASHALRMEAVNMIPASTNGIQILSLYSFLRKAVRPDTVPNLQKLTNAFQGYNKELKRILYYT</sequence>
<dbReference type="RefSeq" id="XP_014160781.1">
    <property type="nucleotide sequence ID" value="XM_014305306.1"/>
</dbReference>
<gene>
    <name evidence="1" type="ORF">SARC_00974</name>
</gene>
<organism evidence="1 2">
    <name type="scientific">Sphaeroforma arctica JP610</name>
    <dbReference type="NCBI Taxonomy" id="667725"/>
    <lineage>
        <taxon>Eukaryota</taxon>
        <taxon>Ichthyosporea</taxon>
        <taxon>Ichthyophonida</taxon>
        <taxon>Sphaeroforma</taxon>
    </lineage>
</organism>
<name>A0A0L0GD94_9EUKA</name>